<keyword evidence="5 10" id="KW-1133">Transmembrane helix</keyword>
<reference evidence="12 15" key="2">
    <citation type="submission" date="2019-07" db="EMBL/GenBank/DDBJ databases">
        <title>Whole genome shotgun sequence of Enterococcus thailandicus NBRC 101867.</title>
        <authorList>
            <person name="Hosoyama A."/>
            <person name="Uohara A."/>
            <person name="Ohji S."/>
            <person name="Ichikawa N."/>
        </authorList>
    </citation>
    <scope>NUCLEOTIDE SEQUENCE [LARGE SCALE GENOMIC DNA]</scope>
    <source>
        <strain evidence="12 15">NBRC 101867</strain>
    </source>
</reference>
<comment type="subcellular location">
    <subcellularLocation>
        <location evidence="1">Cell membrane</location>
        <topology evidence="1">Multi-pass membrane protein</topology>
    </subcellularLocation>
</comment>
<dbReference type="AlphaFoldDB" id="A0A179EQ57"/>
<keyword evidence="9" id="KW-0739">Sodium transport</keyword>
<keyword evidence="2" id="KW-0813">Transport</keyword>
<dbReference type="EMBL" id="LWMN01000016">
    <property type="protein sequence ID" value="OAQ55019.1"/>
    <property type="molecule type" value="Genomic_DNA"/>
</dbReference>
<feature type="transmembrane region" description="Helical" evidence="10">
    <location>
        <begin position="86"/>
        <end position="105"/>
    </location>
</feature>
<feature type="transmembrane region" description="Helical" evidence="10">
    <location>
        <begin position="49"/>
        <end position="66"/>
    </location>
</feature>
<evidence type="ECO:0000313" key="13">
    <source>
        <dbReference type="EMBL" id="OAQ55019.1"/>
    </source>
</evidence>
<organism evidence="13 14">
    <name type="scientific">Enterococcus thailandicus</name>
    <dbReference type="NCBI Taxonomy" id="417368"/>
    <lineage>
        <taxon>Bacteria</taxon>
        <taxon>Bacillati</taxon>
        <taxon>Bacillota</taxon>
        <taxon>Bacilli</taxon>
        <taxon>Lactobacillales</taxon>
        <taxon>Enterococcaceae</taxon>
        <taxon>Enterococcus</taxon>
    </lineage>
</organism>
<keyword evidence="14" id="KW-1185">Reference proteome</keyword>
<keyword evidence="8 10" id="KW-0472">Membrane</keyword>
<name>A0A179EQ57_ENTTH</name>
<evidence type="ECO:0000256" key="2">
    <source>
        <dbReference type="ARBA" id="ARBA00022448"/>
    </source>
</evidence>
<dbReference type="PATRIC" id="fig|417368.6.peg.585"/>
<comment type="caution">
    <text evidence="13">The sequence shown here is derived from an EMBL/GenBank/DDBJ whole genome shotgun (WGS) entry which is preliminary data.</text>
</comment>
<evidence type="ECO:0000313" key="15">
    <source>
        <dbReference type="Proteomes" id="UP000321361"/>
    </source>
</evidence>
<keyword evidence="3" id="KW-1003">Cell membrane</keyword>
<dbReference type="GO" id="GO:0051453">
    <property type="term" value="P:regulation of intracellular pH"/>
    <property type="evidence" value="ECO:0007669"/>
    <property type="project" value="TreeGrafter"/>
</dbReference>
<dbReference type="InterPro" id="IPR018422">
    <property type="entry name" value="Cation/H_exchanger_CPA1"/>
</dbReference>
<protein>
    <submittedName>
        <fullName evidence="13">Sodium:proton antiporter</fullName>
    </submittedName>
</protein>
<evidence type="ECO:0000256" key="8">
    <source>
        <dbReference type="ARBA" id="ARBA00023136"/>
    </source>
</evidence>
<dbReference type="GO" id="GO:0015386">
    <property type="term" value="F:potassium:proton antiporter activity"/>
    <property type="evidence" value="ECO:0007669"/>
    <property type="project" value="TreeGrafter"/>
</dbReference>
<dbReference type="Proteomes" id="UP000321361">
    <property type="component" value="Unassembled WGS sequence"/>
</dbReference>
<dbReference type="PANTHER" id="PTHR10110:SF86">
    <property type="entry name" value="SODIUM_HYDROGEN EXCHANGER 7"/>
    <property type="match status" value="1"/>
</dbReference>
<proteinExistence type="predicted"/>
<dbReference type="GO" id="GO:0015385">
    <property type="term" value="F:sodium:proton antiporter activity"/>
    <property type="evidence" value="ECO:0007669"/>
    <property type="project" value="InterPro"/>
</dbReference>
<evidence type="ECO:0000256" key="4">
    <source>
        <dbReference type="ARBA" id="ARBA00022692"/>
    </source>
</evidence>
<evidence type="ECO:0000256" key="9">
    <source>
        <dbReference type="ARBA" id="ARBA00023201"/>
    </source>
</evidence>
<feature type="transmembrane region" description="Helical" evidence="10">
    <location>
        <begin position="350"/>
        <end position="372"/>
    </location>
</feature>
<dbReference type="GO" id="GO:0005886">
    <property type="term" value="C:plasma membrane"/>
    <property type="evidence" value="ECO:0007669"/>
    <property type="project" value="UniProtKB-SubCell"/>
</dbReference>
<evidence type="ECO:0000313" key="14">
    <source>
        <dbReference type="Proteomes" id="UP000078516"/>
    </source>
</evidence>
<evidence type="ECO:0000313" key="12">
    <source>
        <dbReference type="EMBL" id="GEK37881.1"/>
    </source>
</evidence>
<dbReference type="RefSeq" id="WP_067484955.1">
    <property type="nucleotide sequence ID" value="NZ_BJUG01000013.1"/>
</dbReference>
<dbReference type="Gene3D" id="6.10.140.1330">
    <property type="match status" value="1"/>
</dbReference>
<feature type="transmembrane region" description="Helical" evidence="10">
    <location>
        <begin position="220"/>
        <end position="253"/>
    </location>
</feature>
<feature type="transmembrane region" description="Helical" evidence="10">
    <location>
        <begin position="180"/>
        <end position="200"/>
    </location>
</feature>
<evidence type="ECO:0000256" key="10">
    <source>
        <dbReference type="SAM" id="Phobius"/>
    </source>
</evidence>
<evidence type="ECO:0000256" key="1">
    <source>
        <dbReference type="ARBA" id="ARBA00004651"/>
    </source>
</evidence>
<keyword evidence="4 10" id="KW-0812">Transmembrane</keyword>
<dbReference type="PANTHER" id="PTHR10110">
    <property type="entry name" value="SODIUM/HYDROGEN EXCHANGER"/>
    <property type="match status" value="1"/>
</dbReference>
<dbReference type="GO" id="GO:0098719">
    <property type="term" value="P:sodium ion import across plasma membrane"/>
    <property type="evidence" value="ECO:0007669"/>
    <property type="project" value="TreeGrafter"/>
</dbReference>
<dbReference type="Pfam" id="PF00999">
    <property type="entry name" value="Na_H_Exchanger"/>
    <property type="match status" value="1"/>
</dbReference>
<evidence type="ECO:0000256" key="5">
    <source>
        <dbReference type="ARBA" id="ARBA00022989"/>
    </source>
</evidence>
<feature type="transmembrane region" description="Helical" evidence="10">
    <location>
        <begin position="384"/>
        <end position="407"/>
    </location>
</feature>
<dbReference type="EMBL" id="BJUG01000013">
    <property type="protein sequence ID" value="GEK37881.1"/>
    <property type="molecule type" value="Genomic_DNA"/>
</dbReference>
<feature type="domain" description="Cation/H+ exchanger transmembrane" evidence="11">
    <location>
        <begin position="12"/>
        <end position="406"/>
    </location>
</feature>
<dbReference type="Proteomes" id="UP000078516">
    <property type="component" value="Unassembled WGS sequence"/>
</dbReference>
<keyword evidence="7" id="KW-0406">Ion transport</keyword>
<evidence type="ECO:0000256" key="3">
    <source>
        <dbReference type="ARBA" id="ARBA00022475"/>
    </source>
</evidence>
<evidence type="ECO:0000259" key="11">
    <source>
        <dbReference type="Pfam" id="PF00999"/>
    </source>
</evidence>
<dbReference type="InterPro" id="IPR006153">
    <property type="entry name" value="Cation/H_exchanger_TM"/>
</dbReference>
<feature type="transmembrane region" description="Helical" evidence="10">
    <location>
        <begin position="309"/>
        <end position="335"/>
    </location>
</feature>
<reference evidence="13 14" key="1">
    <citation type="submission" date="2016-04" db="EMBL/GenBank/DDBJ databases">
        <title>Draft genome of an Enterococcus thailandicus strain isolated from bovine feces.</title>
        <authorList>
            <person name="Beukers A.G."/>
            <person name="Zaheer R."/>
            <person name="Goji N."/>
            <person name="Cook S.R."/>
            <person name="Amoako K."/>
            <person name="Chaves A.V."/>
            <person name="Ward M.P."/>
            <person name="Mcallister T.A."/>
        </authorList>
    </citation>
    <scope>NUCLEOTIDE SEQUENCE [LARGE SCALE GENOMIC DNA]</scope>
    <source>
        <strain evidence="13 14">F0711D 46</strain>
    </source>
</reference>
<gene>
    <name evidence="13" type="ORF">A6E74_10500</name>
    <name evidence="12" type="ORF">ETH01_21680</name>
</gene>
<keyword evidence="6" id="KW-0915">Sodium</keyword>
<dbReference type="OrthoDB" id="9809206at2"/>
<feature type="transmembrane region" description="Helical" evidence="10">
    <location>
        <begin position="273"/>
        <end position="297"/>
    </location>
</feature>
<dbReference type="GeneID" id="77486886"/>
<evidence type="ECO:0000256" key="7">
    <source>
        <dbReference type="ARBA" id="ARBA00023065"/>
    </source>
</evidence>
<accession>A0A179EQ57</accession>
<sequence length="700" mass="78806">MEFAELVIIFAVTITASNIVSRILPVIPAPLIQIFLGVILGLTEWGESISFEPELFLVMIIAPLLFREGEKADVTSILKNFDTILFLAFGGVILTLLGVGMTLSFLLPSLPFAACFAFGAALGPTDAVAVSSLSGRVNIPKKAMHILEGEGLLNDASGVTAFQFALAALITGSFSAVNAGVSLVISSLGGALVGFLLVWVKRKVINMIEKASARDVTGYLLIELLLPFLAYVLAEVFGVSGIISAVVAGILQASSFRKITIFDAELSSLSNSTWTTVTFTLNALVFIFLGIELTQVFSPVWENGLYSNWMLILVILLISVMLFVIRFVSITAFYLFKGGLTRFKEELNEILILTFGGVKGTVSLATIFILPLTINGMVFHQRSLLLFLTAGVILVTLVVGILALPILTEEQEINGTDLNALMILEEVVESLRQEAKELPKNSKEYLATEAVIENYQERIRELYFEDLTEDEKQEVQEIQALILSIERDGLDESYRSGKLTVNGYRFYSRFLSRFERSITGEILSFIGFWLLFVRRVIRIILHPKMFWERRKREQQTIVTKKDISDVRDVYHKNTQLIIESLDNLTDVYGDVMIQFFIEQRKAQEMRMMSKNFFSTMMIQQETLFTKKMLRGYYLERKVVDEYEVAEKITTFSANDYRKNINLLESYTMNKPADASPLRFAYSRKKRELQTKKLKQQVHDK</sequence>
<evidence type="ECO:0000256" key="6">
    <source>
        <dbReference type="ARBA" id="ARBA00023053"/>
    </source>
</evidence>
<dbReference type="KEGG" id="eth:CK496_04465"/>